<keyword evidence="3" id="KW-1185">Reference proteome</keyword>
<dbReference type="Pfam" id="PF20594">
    <property type="entry name" value="DUF6794"/>
    <property type="match status" value="1"/>
</dbReference>
<name>A0A563U8T6_9SPHI</name>
<dbReference type="EMBL" id="VOEI01000001">
    <property type="protein sequence ID" value="TWR27777.1"/>
    <property type="molecule type" value="Genomic_DNA"/>
</dbReference>
<dbReference type="Proteomes" id="UP000318010">
    <property type="component" value="Unassembled WGS sequence"/>
</dbReference>
<organism evidence="2 3">
    <name type="scientific">Mucilaginibacter achroorhodeus</name>
    <dbReference type="NCBI Taxonomy" id="2599294"/>
    <lineage>
        <taxon>Bacteria</taxon>
        <taxon>Pseudomonadati</taxon>
        <taxon>Bacteroidota</taxon>
        <taxon>Sphingobacteriia</taxon>
        <taxon>Sphingobacteriales</taxon>
        <taxon>Sphingobacteriaceae</taxon>
        <taxon>Mucilaginibacter</taxon>
    </lineage>
</organism>
<feature type="domain" description="DUF6794" evidence="1">
    <location>
        <begin position="153"/>
        <end position="235"/>
    </location>
</feature>
<dbReference type="AlphaFoldDB" id="A0A563U8T6"/>
<dbReference type="InterPro" id="IPR046744">
    <property type="entry name" value="DUF6794"/>
</dbReference>
<reference evidence="2 3" key="1">
    <citation type="submission" date="2019-07" db="EMBL/GenBank/DDBJ databases">
        <authorList>
            <person name="Kim J."/>
        </authorList>
    </citation>
    <scope>NUCLEOTIDE SEQUENCE [LARGE SCALE GENOMIC DNA]</scope>
    <source>
        <strain evidence="2 3">MJ1a</strain>
    </source>
</reference>
<comment type="caution">
    <text evidence="2">The sequence shown here is derived from an EMBL/GenBank/DDBJ whole genome shotgun (WGS) entry which is preliminary data.</text>
</comment>
<dbReference type="RefSeq" id="WP_146268594.1">
    <property type="nucleotide sequence ID" value="NZ_VOEI01000001.1"/>
</dbReference>
<sequence length="376" mass="44123">MKATFLTLILFVFAITIAYSQERKSPSNIKQAISILQFELSDSLKLIVKNTEESNLIRLCYPWAAINKTGLKIIYDWFQNNDKPTGLNRYLIKHGITYLDHKQTITLVAFKQYLNNKKSDYKAIIKPYQRIELKWANEDKLRSTTDSLRGVYIPKDLDDALRQLNTFFKDSVRLQAKQLSENEFTARYHFGLGLWLRNNWGLWGGSRLSKYFIDLGINNPEDMSGVILTSYHRQLLQNPIKLAEQIQFSKDYLAKAQKDELNVKTKEFSEYHLNDTVVYKYPYGYVTTKQEDDADNDKCSAKGIVIAKNVKDFLLKVQIIETCDKKGIITYDNIKSYIFDKKIKQWIKAKKRKIIKSHKNEELWMNYNNWEAKESQ</sequence>
<evidence type="ECO:0000313" key="3">
    <source>
        <dbReference type="Proteomes" id="UP000318010"/>
    </source>
</evidence>
<evidence type="ECO:0000259" key="1">
    <source>
        <dbReference type="Pfam" id="PF20594"/>
    </source>
</evidence>
<evidence type="ECO:0000313" key="2">
    <source>
        <dbReference type="EMBL" id="TWR27777.1"/>
    </source>
</evidence>
<gene>
    <name evidence="2" type="ORF">FPZ42_00760</name>
</gene>
<accession>A0A563U8T6</accession>
<protein>
    <recommendedName>
        <fullName evidence="1">DUF6794 domain-containing protein</fullName>
    </recommendedName>
</protein>
<dbReference type="OrthoDB" id="983155at2"/>
<proteinExistence type="predicted"/>